<accession>A0A382G7D6</accession>
<protein>
    <submittedName>
        <fullName evidence="1">Uncharacterized protein</fullName>
    </submittedName>
</protein>
<name>A0A382G7D6_9ZZZZ</name>
<proteinExistence type="predicted"/>
<sequence length="61" mass="6442">MNKLLTYVIVTGMIILTLGVSGCAEQVMAIPGTLIEGTGNVIQSVWHLATDWIPLGSDAVE</sequence>
<gene>
    <name evidence="1" type="ORF">METZ01_LOCUS223341</name>
</gene>
<dbReference type="AlphaFoldDB" id="A0A382G7D6"/>
<organism evidence="1">
    <name type="scientific">marine metagenome</name>
    <dbReference type="NCBI Taxonomy" id="408172"/>
    <lineage>
        <taxon>unclassified sequences</taxon>
        <taxon>metagenomes</taxon>
        <taxon>ecological metagenomes</taxon>
    </lineage>
</organism>
<dbReference type="EMBL" id="UINC01053679">
    <property type="protein sequence ID" value="SVB70487.1"/>
    <property type="molecule type" value="Genomic_DNA"/>
</dbReference>
<reference evidence="1" key="1">
    <citation type="submission" date="2018-05" db="EMBL/GenBank/DDBJ databases">
        <authorList>
            <person name="Lanie J.A."/>
            <person name="Ng W.-L."/>
            <person name="Kazmierczak K.M."/>
            <person name="Andrzejewski T.M."/>
            <person name="Davidsen T.M."/>
            <person name="Wayne K.J."/>
            <person name="Tettelin H."/>
            <person name="Glass J.I."/>
            <person name="Rusch D."/>
            <person name="Podicherti R."/>
            <person name="Tsui H.-C.T."/>
            <person name="Winkler M.E."/>
        </authorList>
    </citation>
    <scope>NUCLEOTIDE SEQUENCE</scope>
</reference>
<evidence type="ECO:0000313" key="1">
    <source>
        <dbReference type="EMBL" id="SVB70487.1"/>
    </source>
</evidence>
<dbReference type="PROSITE" id="PS51257">
    <property type="entry name" value="PROKAR_LIPOPROTEIN"/>
    <property type="match status" value="1"/>
</dbReference>